<dbReference type="Pfam" id="PF00702">
    <property type="entry name" value="Hydrolase"/>
    <property type="match status" value="1"/>
</dbReference>
<sequence length="269" mass="31521">MINPFRRWVFPEIETWYHTHISKERFSFYDVLAREHSRRLRQGRMRDAYDWDDILKTVTRETIGIDPPFTVKELVEKHSVPGKVWRFSDVLPTLNAFRQAGVHMVVASNGFECYQRPVTDCLKLTPFFSAFHTPDRLQTAKPSPDFFRFADPRRIIHVGDRIDQDIVGANRAGAVSVWISRDLPPEIRRLPPSQRKRHSDFHRWISTRLEREGHSGRITEEHLPDYAIASLEELLQVWDEKNKGPGGIIPGPKTRFYNNRKLSPITRPE</sequence>
<dbReference type="GO" id="GO:0046872">
    <property type="term" value="F:metal ion binding"/>
    <property type="evidence" value="ECO:0007669"/>
    <property type="project" value="UniProtKB-KW"/>
</dbReference>
<gene>
    <name evidence="4" type="ORF">CLV97_101116</name>
</gene>
<evidence type="ECO:0000313" key="4">
    <source>
        <dbReference type="EMBL" id="PRX42627.1"/>
    </source>
</evidence>
<dbReference type="Gene3D" id="3.40.50.1000">
    <property type="entry name" value="HAD superfamily/HAD-like"/>
    <property type="match status" value="1"/>
</dbReference>
<keyword evidence="5" id="KW-1185">Reference proteome</keyword>
<reference evidence="4 5" key="1">
    <citation type="submission" date="2018-03" db="EMBL/GenBank/DDBJ databases">
        <title>Genomic Encyclopedia of Archaeal and Bacterial Type Strains, Phase II (KMG-II): from individual species to whole genera.</title>
        <authorList>
            <person name="Goeker M."/>
        </authorList>
    </citation>
    <scope>NUCLEOTIDE SEQUENCE [LARGE SCALE GENOMIC DNA]</scope>
    <source>
        <strain evidence="4 5">DSM 44946</strain>
    </source>
</reference>
<evidence type="ECO:0000256" key="3">
    <source>
        <dbReference type="ARBA" id="ARBA00022842"/>
    </source>
</evidence>
<dbReference type="Proteomes" id="UP000237797">
    <property type="component" value="Unassembled WGS sequence"/>
</dbReference>
<protein>
    <submittedName>
        <fullName evidence="4">FMN phosphatase YigB (HAD superfamily)</fullName>
    </submittedName>
</protein>
<keyword evidence="2" id="KW-0378">Hydrolase</keyword>
<dbReference type="GO" id="GO:0016791">
    <property type="term" value="F:phosphatase activity"/>
    <property type="evidence" value="ECO:0007669"/>
    <property type="project" value="TreeGrafter"/>
</dbReference>
<dbReference type="OrthoDB" id="25198at2"/>
<dbReference type="PANTHER" id="PTHR46470">
    <property type="entry name" value="N-ACYLNEURAMINATE-9-PHOSPHATASE"/>
    <property type="match status" value="1"/>
</dbReference>
<dbReference type="InterPro" id="IPR036412">
    <property type="entry name" value="HAD-like_sf"/>
</dbReference>
<evidence type="ECO:0000313" key="5">
    <source>
        <dbReference type="Proteomes" id="UP000237797"/>
    </source>
</evidence>
<name>A0A2T0LJG9_9BACL</name>
<organism evidence="4 5">
    <name type="scientific">Planifilum fimeticola</name>
    <dbReference type="NCBI Taxonomy" id="201975"/>
    <lineage>
        <taxon>Bacteria</taxon>
        <taxon>Bacillati</taxon>
        <taxon>Bacillota</taxon>
        <taxon>Bacilli</taxon>
        <taxon>Bacillales</taxon>
        <taxon>Thermoactinomycetaceae</taxon>
        <taxon>Planifilum</taxon>
    </lineage>
</organism>
<dbReference type="InterPro" id="IPR023214">
    <property type="entry name" value="HAD_sf"/>
</dbReference>
<dbReference type="SUPFAM" id="SSF56784">
    <property type="entry name" value="HAD-like"/>
    <property type="match status" value="1"/>
</dbReference>
<comment type="caution">
    <text evidence="4">The sequence shown here is derived from an EMBL/GenBank/DDBJ whole genome shotgun (WGS) entry which is preliminary data.</text>
</comment>
<evidence type="ECO:0000256" key="1">
    <source>
        <dbReference type="ARBA" id="ARBA00022723"/>
    </source>
</evidence>
<dbReference type="InterPro" id="IPR051400">
    <property type="entry name" value="HAD-like_hydrolase"/>
</dbReference>
<evidence type="ECO:0000256" key="2">
    <source>
        <dbReference type="ARBA" id="ARBA00022801"/>
    </source>
</evidence>
<accession>A0A2T0LJG9</accession>
<keyword evidence="1" id="KW-0479">Metal-binding</keyword>
<dbReference type="AlphaFoldDB" id="A0A2T0LJG9"/>
<dbReference type="PANTHER" id="PTHR46470:SF2">
    <property type="entry name" value="GLYCERALDEHYDE 3-PHOSPHATE PHOSPHATASE"/>
    <property type="match status" value="1"/>
</dbReference>
<dbReference type="RefSeq" id="WP_106343576.1">
    <property type="nucleotide sequence ID" value="NZ_PVNE01000001.1"/>
</dbReference>
<keyword evidence="3" id="KW-0460">Magnesium</keyword>
<proteinExistence type="predicted"/>
<dbReference type="EMBL" id="PVNE01000001">
    <property type="protein sequence ID" value="PRX42627.1"/>
    <property type="molecule type" value="Genomic_DNA"/>
</dbReference>